<dbReference type="PROSITE" id="PS50925">
    <property type="entry name" value="BLUF"/>
    <property type="match status" value="1"/>
</dbReference>
<comment type="caution">
    <text evidence="2">The sequence shown here is derived from an EMBL/GenBank/DDBJ whole genome shotgun (WGS) entry which is preliminary data.</text>
</comment>
<gene>
    <name evidence="2" type="ORF">AQPW35_53410</name>
</gene>
<feature type="domain" description="BLUF" evidence="1">
    <location>
        <begin position="4"/>
        <end position="95"/>
    </location>
</feature>
<dbReference type="InterPro" id="IPR007024">
    <property type="entry name" value="BLUF_domain"/>
</dbReference>
<evidence type="ECO:0000313" key="3">
    <source>
        <dbReference type="Proteomes" id="UP000301751"/>
    </source>
</evidence>
<dbReference type="InterPro" id="IPR036046">
    <property type="entry name" value="Acylphosphatase-like_dom_sf"/>
</dbReference>
<dbReference type="GO" id="GO:0071949">
    <property type="term" value="F:FAD binding"/>
    <property type="evidence" value="ECO:0007669"/>
    <property type="project" value="InterPro"/>
</dbReference>
<sequence length="144" mass="15490">MNMLVRLLYASRAAAHMDQDALLAILRQSKGNNPPIGVTGLLCYSGGIFIQALEGGRAAVNKLYLKIAADTRHTDVVLLSYEEIGERRFAGWAMGQVNMGRLNPALLLKYSATAELDPYSVSGAVSLAMFDELVATASIMAERG</sequence>
<evidence type="ECO:0000259" key="1">
    <source>
        <dbReference type="PROSITE" id="PS50925"/>
    </source>
</evidence>
<dbReference type="SUPFAM" id="SSF54975">
    <property type="entry name" value="Acylphosphatase/BLUF domain-like"/>
    <property type="match status" value="1"/>
</dbReference>
<dbReference type="EMBL" id="BJCL01000030">
    <property type="protein sequence ID" value="GCL66260.1"/>
    <property type="molecule type" value="Genomic_DNA"/>
</dbReference>
<reference evidence="3" key="1">
    <citation type="submission" date="2019-03" db="EMBL/GenBank/DDBJ databases">
        <title>Aquabacterium pictum sp.nov., the first bacteriochlorophyll a-containing freshwater bacterium in the genus Aquabacterium of the class Betaproteobacteria.</title>
        <authorList>
            <person name="Hirose S."/>
            <person name="Tank M."/>
            <person name="Hara E."/>
            <person name="Tamaki H."/>
            <person name="Takaichi S."/>
            <person name="Haruta S."/>
            <person name="Hanada S."/>
        </authorList>
    </citation>
    <scope>NUCLEOTIDE SEQUENCE [LARGE SCALE GENOMIC DNA]</scope>
    <source>
        <strain evidence="3">W35</strain>
    </source>
</reference>
<accession>A0A480AZ75</accession>
<protein>
    <recommendedName>
        <fullName evidence="1">BLUF domain-containing protein</fullName>
    </recommendedName>
</protein>
<evidence type="ECO:0000313" key="2">
    <source>
        <dbReference type="EMBL" id="GCL66260.1"/>
    </source>
</evidence>
<dbReference type="GO" id="GO:0009882">
    <property type="term" value="F:blue light photoreceptor activity"/>
    <property type="evidence" value="ECO:0007669"/>
    <property type="project" value="InterPro"/>
</dbReference>
<keyword evidence="3" id="KW-1185">Reference proteome</keyword>
<dbReference type="AlphaFoldDB" id="A0A480AZ75"/>
<dbReference type="Pfam" id="PF04940">
    <property type="entry name" value="BLUF"/>
    <property type="match status" value="1"/>
</dbReference>
<organism evidence="2 3">
    <name type="scientific">Pseudaquabacterium pictum</name>
    <dbReference type="NCBI Taxonomy" id="2315236"/>
    <lineage>
        <taxon>Bacteria</taxon>
        <taxon>Pseudomonadati</taxon>
        <taxon>Pseudomonadota</taxon>
        <taxon>Betaproteobacteria</taxon>
        <taxon>Burkholderiales</taxon>
        <taxon>Sphaerotilaceae</taxon>
        <taxon>Pseudaquabacterium</taxon>
    </lineage>
</organism>
<dbReference type="Proteomes" id="UP000301751">
    <property type="component" value="Unassembled WGS sequence"/>
</dbReference>
<proteinExistence type="predicted"/>
<dbReference type="Gene3D" id="3.30.70.100">
    <property type="match status" value="1"/>
</dbReference>
<dbReference type="SMART" id="SM01034">
    <property type="entry name" value="BLUF"/>
    <property type="match status" value="1"/>
</dbReference>
<name>A0A480AZ75_9BURK</name>